<dbReference type="EMBL" id="MVDE01000014">
    <property type="protein sequence ID" value="PKQ66471.1"/>
    <property type="molecule type" value="Genomic_DNA"/>
</dbReference>
<comment type="caution">
    <text evidence="1">The sequence shown here is derived from an EMBL/GenBank/DDBJ whole genome shotgun (WGS) entry which is preliminary data.</text>
</comment>
<evidence type="ECO:0000313" key="2">
    <source>
        <dbReference type="Proteomes" id="UP000233618"/>
    </source>
</evidence>
<dbReference type="Proteomes" id="UP000233618">
    <property type="component" value="Unassembled WGS sequence"/>
</dbReference>
<accession>A0A2N3I829</accession>
<dbReference type="RefSeq" id="WP_101309819.1">
    <property type="nucleotide sequence ID" value="NZ_MVDE01000014.1"/>
</dbReference>
<proteinExistence type="predicted"/>
<name>A0A2N3I829_9BACT</name>
<gene>
    <name evidence="1" type="ORF">BZG01_10605</name>
</gene>
<evidence type="ECO:0000313" key="1">
    <source>
        <dbReference type="EMBL" id="PKQ66471.1"/>
    </source>
</evidence>
<protein>
    <recommendedName>
        <fullName evidence="3">WG repeat-containing protein</fullName>
    </recommendedName>
</protein>
<sequence>MTQQIKIITILTLGFLIFDSCSVYRSETCIGKIGNLNYENTYIKKNRYEGVIFSKDYIGLMNSSDNKFTPTQTDIDSAEIVLRKGIKLINVNRPNQFDNCPVIDRKLGKYIRQYFGYIDTNGDKIIFINCFWDKKGFYGFIDRIFYKEPDDTKWKTEEKYVLDGCSYYWSIKLNLTKKTLYDFGVNGIG</sequence>
<evidence type="ECO:0008006" key="3">
    <source>
        <dbReference type="Google" id="ProtNLM"/>
    </source>
</evidence>
<dbReference type="AlphaFoldDB" id="A0A2N3I829"/>
<reference evidence="1 2" key="1">
    <citation type="journal article" date="2017" name="Front. Microbiol.">
        <title>Labilibaculum manganireducens gen. nov., sp. nov. and Labilibaculum filiforme sp. nov., Novel Bacteroidetes Isolated from Subsurface Sediments of the Baltic Sea.</title>
        <authorList>
            <person name="Vandieken V."/>
            <person name="Marshall I.P."/>
            <person name="Niemann H."/>
            <person name="Engelen B."/>
            <person name="Cypionka H."/>
        </authorList>
    </citation>
    <scope>NUCLEOTIDE SEQUENCE [LARGE SCALE GENOMIC DNA]</scope>
    <source>
        <strain evidence="1 2">59.10-2M</strain>
    </source>
</reference>
<keyword evidence="2" id="KW-1185">Reference proteome</keyword>
<organism evidence="1 2">
    <name type="scientific">Labilibaculum manganireducens</name>
    <dbReference type="NCBI Taxonomy" id="1940525"/>
    <lineage>
        <taxon>Bacteria</taxon>
        <taxon>Pseudomonadati</taxon>
        <taxon>Bacteroidota</taxon>
        <taxon>Bacteroidia</taxon>
        <taxon>Marinilabiliales</taxon>
        <taxon>Marinifilaceae</taxon>
        <taxon>Labilibaculum</taxon>
    </lineage>
</organism>